<dbReference type="EMBL" id="JPKZ01000884">
    <property type="protein sequence ID" value="KHN85004.1"/>
    <property type="molecule type" value="Genomic_DNA"/>
</dbReference>
<sequence>MESQTSTSTRDANTRPSSSATGIILNDILNKEFADAVLVSKLHKTPAVDDNADNVSVDMESINSEKPICAVNDASISRNRERLAGPLRRKFYKNCFDRMQWFAVGFIGCSLLLVLAIVAFIILEFF</sequence>
<evidence type="ECO:0000256" key="1">
    <source>
        <dbReference type="SAM" id="Phobius"/>
    </source>
</evidence>
<keyword evidence="1" id="KW-0812">Transmembrane</keyword>
<keyword evidence="1" id="KW-1133">Transmembrane helix</keyword>
<organism evidence="2 3">
    <name type="scientific">Toxocara canis</name>
    <name type="common">Canine roundworm</name>
    <dbReference type="NCBI Taxonomy" id="6265"/>
    <lineage>
        <taxon>Eukaryota</taxon>
        <taxon>Metazoa</taxon>
        <taxon>Ecdysozoa</taxon>
        <taxon>Nematoda</taxon>
        <taxon>Chromadorea</taxon>
        <taxon>Rhabditida</taxon>
        <taxon>Spirurina</taxon>
        <taxon>Ascaridomorpha</taxon>
        <taxon>Ascaridoidea</taxon>
        <taxon>Toxocaridae</taxon>
        <taxon>Toxocara</taxon>
    </lineage>
</organism>
<name>A0A0B2VUC1_TOXCA</name>
<proteinExistence type="predicted"/>
<feature type="transmembrane region" description="Helical" evidence="1">
    <location>
        <begin position="99"/>
        <end position="123"/>
    </location>
</feature>
<dbReference type="AlphaFoldDB" id="A0A0B2VUC1"/>
<accession>A0A0B2VUC1</accession>
<keyword evidence="3" id="KW-1185">Reference proteome</keyword>
<reference evidence="2 3" key="1">
    <citation type="submission" date="2014-11" db="EMBL/GenBank/DDBJ databases">
        <title>Genetic blueprint of the zoonotic pathogen Toxocara canis.</title>
        <authorList>
            <person name="Zhu X.-Q."/>
            <person name="Korhonen P.K."/>
            <person name="Cai H."/>
            <person name="Young N.D."/>
            <person name="Nejsum P."/>
            <person name="von Samson-Himmelstjerna G."/>
            <person name="Boag P.R."/>
            <person name="Tan P."/>
            <person name="Li Q."/>
            <person name="Min J."/>
            <person name="Yang Y."/>
            <person name="Wang X."/>
            <person name="Fang X."/>
            <person name="Hall R.S."/>
            <person name="Hofmann A."/>
            <person name="Sternberg P.W."/>
            <person name="Jex A.R."/>
            <person name="Gasser R.B."/>
        </authorList>
    </citation>
    <scope>NUCLEOTIDE SEQUENCE [LARGE SCALE GENOMIC DNA]</scope>
    <source>
        <strain evidence="2">PN_DK_2014</strain>
    </source>
</reference>
<comment type="caution">
    <text evidence="2">The sequence shown here is derived from an EMBL/GenBank/DDBJ whole genome shotgun (WGS) entry which is preliminary data.</text>
</comment>
<evidence type="ECO:0000313" key="2">
    <source>
        <dbReference type="EMBL" id="KHN85004.1"/>
    </source>
</evidence>
<dbReference type="Proteomes" id="UP000031036">
    <property type="component" value="Unassembled WGS sequence"/>
</dbReference>
<protein>
    <submittedName>
        <fullName evidence="2">Uncharacterized protein</fullName>
    </submittedName>
</protein>
<evidence type="ECO:0000313" key="3">
    <source>
        <dbReference type="Proteomes" id="UP000031036"/>
    </source>
</evidence>
<gene>
    <name evidence="2" type="ORF">Tcan_07100</name>
</gene>
<keyword evidence="1" id="KW-0472">Membrane</keyword>